<reference evidence="3 4" key="1">
    <citation type="submission" date="2020-08" db="EMBL/GenBank/DDBJ databases">
        <title>Genomic Encyclopedia of Type Strains, Phase IV (KMG-IV): sequencing the most valuable type-strain genomes for metagenomic binning, comparative biology and taxonomic classification.</title>
        <authorList>
            <person name="Goeker M."/>
        </authorList>
    </citation>
    <scope>NUCLEOTIDE SEQUENCE [LARGE SCALE GENOMIC DNA]</scope>
    <source>
        <strain evidence="3 4">DSM 26944</strain>
    </source>
</reference>
<dbReference type="Gene3D" id="3.40.50.2000">
    <property type="entry name" value="Glycogen Phosphorylase B"/>
    <property type="match status" value="2"/>
</dbReference>
<dbReference type="SUPFAM" id="SSF53756">
    <property type="entry name" value="UDP-Glycosyltransferase/glycogen phosphorylase"/>
    <property type="match status" value="1"/>
</dbReference>
<dbReference type="Pfam" id="PF00534">
    <property type="entry name" value="Glycos_transf_1"/>
    <property type="match status" value="1"/>
</dbReference>
<dbReference type="GO" id="GO:0016757">
    <property type="term" value="F:glycosyltransferase activity"/>
    <property type="evidence" value="ECO:0007669"/>
    <property type="project" value="InterPro"/>
</dbReference>
<proteinExistence type="predicted"/>
<evidence type="ECO:0000259" key="2">
    <source>
        <dbReference type="Pfam" id="PF13579"/>
    </source>
</evidence>
<dbReference type="CDD" id="cd03794">
    <property type="entry name" value="GT4_WbuB-like"/>
    <property type="match status" value="1"/>
</dbReference>
<dbReference type="RefSeq" id="WP_183650898.1">
    <property type="nucleotide sequence ID" value="NZ_JACIJG010000005.1"/>
</dbReference>
<name>A0A7W9AWR7_9HYPH</name>
<accession>A0A7W9AWR7</accession>
<feature type="domain" description="Glycosyl transferase family 1" evidence="1">
    <location>
        <begin position="285"/>
        <end position="463"/>
    </location>
</feature>
<dbReference type="Pfam" id="PF13579">
    <property type="entry name" value="Glyco_trans_4_4"/>
    <property type="match status" value="1"/>
</dbReference>
<evidence type="ECO:0000313" key="4">
    <source>
        <dbReference type="Proteomes" id="UP000555546"/>
    </source>
</evidence>
<gene>
    <name evidence="3" type="ORF">FHS76_001798</name>
</gene>
<dbReference type="InterPro" id="IPR050194">
    <property type="entry name" value="Glycosyltransferase_grp1"/>
</dbReference>
<protein>
    <submittedName>
        <fullName evidence="3">Glycosyltransferase involved in cell wall biosynthesis</fullName>
    </submittedName>
</protein>
<evidence type="ECO:0000259" key="1">
    <source>
        <dbReference type="Pfam" id="PF00534"/>
    </source>
</evidence>
<comment type="caution">
    <text evidence="3">The sequence shown here is derived from an EMBL/GenBank/DDBJ whole genome shotgun (WGS) entry which is preliminary data.</text>
</comment>
<evidence type="ECO:0000313" key="3">
    <source>
        <dbReference type="EMBL" id="MBB5701936.1"/>
    </source>
</evidence>
<feature type="domain" description="Glycosyltransferase subfamily 4-like N-terminal" evidence="2">
    <location>
        <begin position="89"/>
        <end position="267"/>
    </location>
</feature>
<dbReference type="PANTHER" id="PTHR45947">
    <property type="entry name" value="SULFOQUINOVOSYL TRANSFERASE SQD2"/>
    <property type="match status" value="1"/>
</dbReference>
<sequence length="504" mass="56209">MKIITPKRYKIYSKFRKTAKKIWKLLPTSLRKRVPYRVKVRVREFLTSRSSSHLYSSIDYIPARKNIIHSGKNKLLYIINNSLPYSSNGYATRSHGVIQGFLSAGINISVYTRAGYPMDMASTENPESVPPYDQVDGVMYNRLTRPTLRTHSGTDYILEAAKSIEATIEKERPSFVMAASNHRNALPALIAARNSGIPFIYEVRGFWEITQASRQPDFSESVNFKVQVALESKTAQEADLVITLNSGMKRELINRGVSADKIHLLPNSVEQNHFSPMERDAALAEELNIPSHVPVIGYIGTFVDYEGLDDLTRACAQLKKDGVEFRLLLVGNDNPSSLSLSGSVTDLVRRCAHEGGISDWLIMPGRVPFDMVSRYYSLIDIAPFPRKPWQVCELVSPLKPLESMMMGKAVIVSSVAALADMIDNNETGIVFKKGSVQSLAVALKQLIEAPDLRSNLGKNARQWVTDFRTWNYSVGQVIPAIQHLSVPITGEKIANVSDSLVSDM</sequence>
<dbReference type="AlphaFoldDB" id="A0A7W9AWR7"/>
<dbReference type="PANTHER" id="PTHR45947:SF3">
    <property type="entry name" value="SULFOQUINOVOSYL TRANSFERASE SQD2"/>
    <property type="match status" value="1"/>
</dbReference>
<keyword evidence="3" id="KW-0808">Transferase</keyword>
<dbReference type="InterPro" id="IPR001296">
    <property type="entry name" value="Glyco_trans_1"/>
</dbReference>
<organism evidence="3 4">
    <name type="scientific">Brucella daejeonensis</name>
    <dbReference type="NCBI Taxonomy" id="659015"/>
    <lineage>
        <taxon>Bacteria</taxon>
        <taxon>Pseudomonadati</taxon>
        <taxon>Pseudomonadota</taxon>
        <taxon>Alphaproteobacteria</taxon>
        <taxon>Hyphomicrobiales</taxon>
        <taxon>Brucellaceae</taxon>
        <taxon>Brucella/Ochrobactrum group</taxon>
        <taxon>Brucella</taxon>
    </lineage>
</organism>
<keyword evidence="4" id="KW-1185">Reference proteome</keyword>
<dbReference type="InterPro" id="IPR028098">
    <property type="entry name" value="Glyco_trans_4-like_N"/>
</dbReference>
<dbReference type="EMBL" id="JACIJG010000005">
    <property type="protein sequence ID" value="MBB5701936.1"/>
    <property type="molecule type" value="Genomic_DNA"/>
</dbReference>
<dbReference type="Proteomes" id="UP000555546">
    <property type="component" value="Unassembled WGS sequence"/>
</dbReference>